<proteinExistence type="predicted"/>
<evidence type="ECO:0000256" key="2">
    <source>
        <dbReference type="ARBA" id="ARBA00022737"/>
    </source>
</evidence>
<name>A0A2A2KQY1_9BILA</name>
<evidence type="ECO:0000256" key="4">
    <source>
        <dbReference type="SAM" id="MobiDB-lite"/>
    </source>
</evidence>
<keyword evidence="1" id="KW-0479">Metal-binding</keyword>
<feature type="compositionally biased region" description="Basic and acidic residues" evidence="4">
    <location>
        <begin position="199"/>
        <end position="213"/>
    </location>
</feature>
<feature type="compositionally biased region" description="Low complexity" evidence="4">
    <location>
        <begin position="90"/>
        <end position="136"/>
    </location>
</feature>
<dbReference type="PANTHER" id="PTHR13025">
    <property type="entry name" value="EF-HAND DOMAIN-CONTAINING PROTEIN D"/>
    <property type="match status" value="1"/>
</dbReference>
<feature type="domain" description="EF-hand" evidence="5">
    <location>
        <begin position="465"/>
        <end position="500"/>
    </location>
</feature>
<dbReference type="FunFam" id="1.10.238.10:FF:000112">
    <property type="entry name" value="EF-hand domain family, member D2"/>
    <property type="match status" value="1"/>
</dbReference>
<feature type="compositionally biased region" description="Basic and acidic residues" evidence="4">
    <location>
        <begin position="280"/>
        <end position="302"/>
    </location>
</feature>
<feature type="region of interest" description="Disordered" evidence="4">
    <location>
        <begin position="586"/>
        <end position="611"/>
    </location>
</feature>
<dbReference type="STRING" id="2018661.A0A2A2KQY1"/>
<accession>A0A2A2KQY1</accession>
<evidence type="ECO:0000259" key="5">
    <source>
        <dbReference type="PROSITE" id="PS50222"/>
    </source>
</evidence>
<feature type="region of interest" description="Disordered" evidence="4">
    <location>
        <begin position="402"/>
        <end position="428"/>
    </location>
</feature>
<evidence type="ECO:0000256" key="1">
    <source>
        <dbReference type="ARBA" id="ARBA00022723"/>
    </source>
</evidence>
<dbReference type="InterPro" id="IPR011992">
    <property type="entry name" value="EF-hand-dom_pair"/>
</dbReference>
<feature type="compositionally biased region" description="Basic and acidic residues" evidence="4">
    <location>
        <begin position="176"/>
        <end position="185"/>
    </location>
</feature>
<organism evidence="6 7">
    <name type="scientific">Diploscapter pachys</name>
    <dbReference type="NCBI Taxonomy" id="2018661"/>
    <lineage>
        <taxon>Eukaryota</taxon>
        <taxon>Metazoa</taxon>
        <taxon>Ecdysozoa</taxon>
        <taxon>Nematoda</taxon>
        <taxon>Chromadorea</taxon>
        <taxon>Rhabditida</taxon>
        <taxon>Rhabditina</taxon>
        <taxon>Rhabditomorpha</taxon>
        <taxon>Rhabditoidea</taxon>
        <taxon>Rhabditidae</taxon>
        <taxon>Diploscapter</taxon>
    </lineage>
</organism>
<sequence>MDLQTITPELAAKLARRLEAQPGDENAEQTNTNGANIPAPPVIPQKIVPNPYVENDESFSVDDFLLNALNKKQEENNNELSATGREPLKVTTSPSDSLSSSLPSSVVQSTSLSPASSLTSPVVPTLPTTNGSTSSPRTPPPKTTIRDLLEKELAQSNATAAGQPTSKVPVMAIEHHKASGQERTNKAAGQENGGDELSELERKLAAQRAKRELQMQQAENLSGNHNTPTASFPQGNLLYSNVDDSSAIPSSTIPVPPPLPKLLQTIEPPKEDPRISPIKESSKEPSEERRVREEEEEKKSFEELEQSIQRTLSKSPTSQSAPSPQPAQPIQPPPIPEKTKHILLVDKDILNLIEQKEGASIPAAPPAPAKLPESPIAKKLSIGLSPLGLMCDPLLSVGGHQLNVGSPTAKKQPPQIPQPENKRNPEEELSEVLDRRAKILEGDAIPHKINQKLPLYAEFPEFSRKQIKFFTETFKKFDEDADNYIDFMELKRMMEKLGNAQTHIALKQIIQKVDEDQDQKISLREFFLIFRLAAKGELGCSEVFQQLADSVDVTKEGVLGAASFFQAKIEQQSKLSKFEAEIKAEQEERKQREQEKAESRQRFLESKNLFK</sequence>
<dbReference type="SUPFAM" id="SSF47473">
    <property type="entry name" value="EF-hand"/>
    <property type="match status" value="1"/>
</dbReference>
<dbReference type="InterPro" id="IPR018247">
    <property type="entry name" value="EF_Hand_1_Ca_BS"/>
</dbReference>
<evidence type="ECO:0000313" key="6">
    <source>
        <dbReference type="EMBL" id="PAV76352.1"/>
    </source>
</evidence>
<feature type="domain" description="EF-hand" evidence="5">
    <location>
        <begin position="501"/>
        <end position="536"/>
    </location>
</feature>
<dbReference type="Proteomes" id="UP000218231">
    <property type="component" value="Unassembled WGS sequence"/>
</dbReference>
<keyword evidence="2" id="KW-0677">Repeat</keyword>
<dbReference type="PANTHER" id="PTHR13025:SF6">
    <property type="entry name" value="EF-HAND DOMAIN-CONTAINING PROTEIN-RELATED"/>
    <property type="match status" value="1"/>
</dbReference>
<feature type="region of interest" description="Disordered" evidence="4">
    <location>
        <begin position="176"/>
        <end position="337"/>
    </location>
</feature>
<reference evidence="6 7" key="1">
    <citation type="journal article" date="2017" name="Curr. Biol.">
        <title>Genome architecture and evolution of a unichromosomal asexual nematode.</title>
        <authorList>
            <person name="Fradin H."/>
            <person name="Zegar C."/>
            <person name="Gutwein M."/>
            <person name="Lucas J."/>
            <person name="Kovtun M."/>
            <person name="Corcoran D."/>
            <person name="Baugh L.R."/>
            <person name="Kiontke K."/>
            <person name="Gunsalus K."/>
            <person name="Fitch D.H."/>
            <person name="Piano F."/>
        </authorList>
    </citation>
    <scope>NUCLEOTIDE SEQUENCE [LARGE SCALE GENOMIC DNA]</scope>
    <source>
        <strain evidence="6">PF1309</strain>
    </source>
</reference>
<keyword evidence="3" id="KW-0106">Calcium</keyword>
<gene>
    <name evidence="6" type="ORF">WR25_07606</name>
</gene>
<dbReference type="EMBL" id="LIAE01007904">
    <property type="protein sequence ID" value="PAV76352.1"/>
    <property type="molecule type" value="Genomic_DNA"/>
</dbReference>
<dbReference type="OrthoDB" id="6572480at2759"/>
<feature type="region of interest" description="Disordered" evidence="4">
    <location>
        <begin position="16"/>
        <end position="54"/>
    </location>
</feature>
<feature type="region of interest" description="Disordered" evidence="4">
    <location>
        <begin position="70"/>
        <end position="143"/>
    </location>
</feature>
<dbReference type="SMART" id="SM00054">
    <property type="entry name" value="EFh"/>
    <property type="match status" value="2"/>
</dbReference>
<evidence type="ECO:0000256" key="3">
    <source>
        <dbReference type="ARBA" id="ARBA00022837"/>
    </source>
</evidence>
<feature type="compositionally biased region" description="Polar residues" evidence="4">
    <location>
        <begin position="214"/>
        <end position="244"/>
    </location>
</feature>
<dbReference type="PROSITE" id="PS50222">
    <property type="entry name" value="EF_HAND_2"/>
    <property type="match status" value="2"/>
</dbReference>
<dbReference type="InterPro" id="IPR002048">
    <property type="entry name" value="EF_hand_dom"/>
</dbReference>
<comment type="caution">
    <text evidence="6">The sequence shown here is derived from an EMBL/GenBank/DDBJ whole genome shotgun (WGS) entry which is preliminary data.</text>
</comment>
<protein>
    <recommendedName>
        <fullName evidence="5">EF-hand domain-containing protein</fullName>
    </recommendedName>
</protein>
<feature type="compositionally biased region" description="Basic and acidic residues" evidence="4">
    <location>
        <begin position="586"/>
        <end position="605"/>
    </location>
</feature>
<dbReference type="Pfam" id="PF13499">
    <property type="entry name" value="EF-hand_7"/>
    <property type="match status" value="1"/>
</dbReference>
<feature type="compositionally biased region" description="Pro residues" evidence="4">
    <location>
        <begin position="323"/>
        <end position="336"/>
    </location>
</feature>
<dbReference type="GO" id="GO:0005509">
    <property type="term" value="F:calcium ion binding"/>
    <property type="evidence" value="ECO:0007669"/>
    <property type="project" value="InterPro"/>
</dbReference>
<dbReference type="AlphaFoldDB" id="A0A2A2KQY1"/>
<keyword evidence="7" id="KW-1185">Reference proteome</keyword>
<dbReference type="PROSITE" id="PS00018">
    <property type="entry name" value="EF_HAND_1"/>
    <property type="match status" value="2"/>
</dbReference>
<evidence type="ECO:0000313" key="7">
    <source>
        <dbReference type="Proteomes" id="UP000218231"/>
    </source>
</evidence>
<dbReference type="InterPro" id="IPR040365">
    <property type="entry name" value="EFHD1/2"/>
</dbReference>
<dbReference type="Gene3D" id="1.10.238.10">
    <property type="entry name" value="EF-hand"/>
    <property type="match status" value="1"/>
</dbReference>
<dbReference type="CDD" id="cd00051">
    <property type="entry name" value="EFh"/>
    <property type="match status" value="1"/>
</dbReference>